<gene>
    <name evidence="2" type="ORF">J5W02_06620</name>
</gene>
<dbReference type="Proteomes" id="UP000719942">
    <property type="component" value="Unassembled WGS sequence"/>
</dbReference>
<sequence length="67" mass="7959">MSFMRLLLTDTAHFFIGLLGFLIYVGFYMAVSFMVNKLVRWCDKHIPFAEIGQFFQKLWFKVTGEEQ</sequence>
<keyword evidence="1" id="KW-0812">Transmembrane</keyword>
<dbReference type="EMBL" id="JAGFNZ010000002">
    <property type="protein sequence ID" value="MBW7572484.1"/>
    <property type="molecule type" value="Genomic_DNA"/>
</dbReference>
<accession>A0ABS7DMF6</accession>
<organism evidence="2 3">
    <name type="scientific">Caproiciproducens faecalis</name>
    <dbReference type="NCBI Taxonomy" id="2820301"/>
    <lineage>
        <taxon>Bacteria</taxon>
        <taxon>Bacillati</taxon>
        <taxon>Bacillota</taxon>
        <taxon>Clostridia</taxon>
        <taxon>Eubacteriales</taxon>
        <taxon>Acutalibacteraceae</taxon>
        <taxon>Caproiciproducens</taxon>
    </lineage>
</organism>
<name>A0ABS7DMF6_9FIRM</name>
<feature type="transmembrane region" description="Helical" evidence="1">
    <location>
        <begin position="12"/>
        <end position="35"/>
    </location>
</feature>
<keyword evidence="1" id="KW-1133">Transmembrane helix</keyword>
<proteinExistence type="predicted"/>
<reference evidence="2 3" key="1">
    <citation type="submission" date="2021-03" db="EMBL/GenBank/DDBJ databases">
        <title>Caproiciproducens sp. nov. isolated from feces of cow.</title>
        <authorList>
            <person name="Choi J.-Y."/>
        </authorList>
    </citation>
    <scope>NUCLEOTIDE SEQUENCE [LARGE SCALE GENOMIC DNA]</scope>
    <source>
        <strain evidence="2 3">AGMB10547</strain>
    </source>
</reference>
<keyword evidence="1" id="KW-0472">Membrane</keyword>
<dbReference type="RefSeq" id="WP_219964887.1">
    <property type="nucleotide sequence ID" value="NZ_JAGFNZ010000002.1"/>
</dbReference>
<evidence type="ECO:0000313" key="3">
    <source>
        <dbReference type="Proteomes" id="UP000719942"/>
    </source>
</evidence>
<evidence type="ECO:0000256" key="1">
    <source>
        <dbReference type="SAM" id="Phobius"/>
    </source>
</evidence>
<protein>
    <submittedName>
        <fullName evidence="2">Uncharacterized protein</fullName>
    </submittedName>
</protein>
<comment type="caution">
    <text evidence="2">The sequence shown here is derived from an EMBL/GenBank/DDBJ whole genome shotgun (WGS) entry which is preliminary data.</text>
</comment>
<keyword evidence="3" id="KW-1185">Reference proteome</keyword>
<evidence type="ECO:0000313" key="2">
    <source>
        <dbReference type="EMBL" id="MBW7572484.1"/>
    </source>
</evidence>